<dbReference type="InterPro" id="IPR052546">
    <property type="entry name" value="Transposase_8_domain"/>
</dbReference>
<dbReference type="EMBL" id="SJPR01000013">
    <property type="protein sequence ID" value="TWT92025.1"/>
    <property type="molecule type" value="Genomic_DNA"/>
</dbReference>
<proteinExistence type="predicted"/>
<evidence type="ECO:0000313" key="2">
    <source>
        <dbReference type="EMBL" id="TWT92025.1"/>
    </source>
</evidence>
<name>A0A5C5ZYE9_9BACT</name>
<dbReference type="RefSeq" id="WP_146446836.1">
    <property type="nucleotide sequence ID" value="NZ_SJPR01000013.1"/>
</dbReference>
<dbReference type="GO" id="GO:0004803">
    <property type="term" value="F:transposase activity"/>
    <property type="evidence" value="ECO:0007669"/>
    <property type="project" value="InterPro"/>
</dbReference>
<dbReference type="GO" id="GO:0003677">
    <property type="term" value="F:DNA binding"/>
    <property type="evidence" value="ECO:0007669"/>
    <property type="project" value="InterPro"/>
</dbReference>
<keyword evidence="1" id="KW-0175">Coiled coil</keyword>
<dbReference type="PANTHER" id="PTHR33609:SF1">
    <property type="entry name" value="TRANSPOSASE"/>
    <property type="match status" value="1"/>
</dbReference>
<feature type="coiled-coil region" evidence="1">
    <location>
        <begin position="49"/>
        <end position="83"/>
    </location>
</feature>
<dbReference type="AlphaFoldDB" id="A0A5C5ZYE9"/>
<dbReference type="SUPFAM" id="SSF46689">
    <property type="entry name" value="Homeodomain-like"/>
    <property type="match status" value="1"/>
</dbReference>
<accession>A0A5C5ZYE9</accession>
<keyword evidence="3" id="KW-1185">Reference proteome</keyword>
<dbReference type="GO" id="GO:0006313">
    <property type="term" value="P:DNA transposition"/>
    <property type="evidence" value="ECO:0007669"/>
    <property type="project" value="InterPro"/>
</dbReference>
<dbReference type="Pfam" id="PF01527">
    <property type="entry name" value="HTH_Tnp_1"/>
    <property type="match status" value="1"/>
</dbReference>
<evidence type="ECO:0000313" key="3">
    <source>
        <dbReference type="Proteomes" id="UP000317421"/>
    </source>
</evidence>
<evidence type="ECO:0000256" key="1">
    <source>
        <dbReference type="SAM" id="Coils"/>
    </source>
</evidence>
<organism evidence="2 3">
    <name type="scientific">Botrimarina colliarenosi</name>
    <dbReference type="NCBI Taxonomy" id="2528001"/>
    <lineage>
        <taxon>Bacteria</taxon>
        <taxon>Pseudomonadati</taxon>
        <taxon>Planctomycetota</taxon>
        <taxon>Planctomycetia</taxon>
        <taxon>Pirellulales</taxon>
        <taxon>Lacipirellulaceae</taxon>
        <taxon>Botrimarina</taxon>
    </lineage>
</organism>
<sequence length="95" mass="10982">MSEKRRKRHSAEEVVRKLRDADAMLNAGKDLAVVLQTLEVSEATLHRWRAQYGGMKAEEAKRLKQLEEENRRLKQLVADLSLDNQMLKHVASGNW</sequence>
<dbReference type="InterPro" id="IPR002514">
    <property type="entry name" value="Transposase_8"/>
</dbReference>
<comment type="caution">
    <text evidence="2">The sequence shown here is derived from an EMBL/GenBank/DDBJ whole genome shotgun (WGS) entry which is preliminary data.</text>
</comment>
<reference evidence="2 3" key="1">
    <citation type="submission" date="2019-02" db="EMBL/GenBank/DDBJ databases">
        <title>Deep-cultivation of Planctomycetes and their phenomic and genomic characterization uncovers novel biology.</title>
        <authorList>
            <person name="Wiegand S."/>
            <person name="Jogler M."/>
            <person name="Boedeker C."/>
            <person name="Pinto D."/>
            <person name="Vollmers J."/>
            <person name="Rivas-Marin E."/>
            <person name="Kohn T."/>
            <person name="Peeters S.H."/>
            <person name="Heuer A."/>
            <person name="Rast P."/>
            <person name="Oberbeckmann S."/>
            <person name="Bunk B."/>
            <person name="Jeske O."/>
            <person name="Meyerdierks A."/>
            <person name="Storesund J.E."/>
            <person name="Kallscheuer N."/>
            <person name="Luecker S."/>
            <person name="Lage O.M."/>
            <person name="Pohl T."/>
            <person name="Merkel B.J."/>
            <person name="Hornburger P."/>
            <person name="Mueller R.-W."/>
            <person name="Bruemmer F."/>
            <person name="Labrenz M."/>
            <person name="Spormann A.M."/>
            <person name="Op Den Camp H."/>
            <person name="Overmann J."/>
            <person name="Amann R."/>
            <person name="Jetten M.S.M."/>
            <person name="Mascher T."/>
            <person name="Medema M.H."/>
            <person name="Devos D.P."/>
            <person name="Kaster A.-K."/>
            <person name="Ovreas L."/>
            <person name="Rohde M."/>
            <person name="Galperin M.Y."/>
            <person name="Jogler C."/>
        </authorList>
    </citation>
    <scope>NUCLEOTIDE SEQUENCE [LARGE SCALE GENOMIC DNA]</scope>
    <source>
        <strain evidence="2 3">Pla108</strain>
    </source>
</reference>
<dbReference type="Proteomes" id="UP000317421">
    <property type="component" value="Unassembled WGS sequence"/>
</dbReference>
<dbReference type="OrthoDB" id="285898at2"/>
<dbReference type="PANTHER" id="PTHR33609">
    <property type="entry name" value="LOW CALCIUM RESPONSE LOCUS PROTEIN S"/>
    <property type="match status" value="1"/>
</dbReference>
<dbReference type="InterPro" id="IPR009057">
    <property type="entry name" value="Homeodomain-like_sf"/>
</dbReference>
<gene>
    <name evidence="2" type="ORF">Pla108_41680</name>
</gene>
<protein>
    <submittedName>
        <fullName evidence="2">Transposase</fullName>
    </submittedName>
</protein>